<name>A0A2S7T1C9_9BACT</name>
<keyword evidence="2" id="KW-1185">Reference proteome</keyword>
<evidence type="ECO:0000313" key="2">
    <source>
        <dbReference type="Proteomes" id="UP000239872"/>
    </source>
</evidence>
<dbReference type="EMBL" id="PPSL01000001">
    <property type="protein sequence ID" value="PQJ13000.1"/>
    <property type="molecule type" value="Genomic_DNA"/>
</dbReference>
<evidence type="ECO:0000313" key="1">
    <source>
        <dbReference type="EMBL" id="PQJ13000.1"/>
    </source>
</evidence>
<accession>A0A2S7T1C9</accession>
<gene>
    <name evidence="1" type="ORF">CJD36_004450</name>
</gene>
<organism evidence="1 2">
    <name type="scientific">Flavipsychrobacter stenotrophus</name>
    <dbReference type="NCBI Taxonomy" id="2077091"/>
    <lineage>
        <taxon>Bacteria</taxon>
        <taxon>Pseudomonadati</taxon>
        <taxon>Bacteroidota</taxon>
        <taxon>Chitinophagia</taxon>
        <taxon>Chitinophagales</taxon>
        <taxon>Chitinophagaceae</taxon>
        <taxon>Flavipsychrobacter</taxon>
    </lineage>
</organism>
<dbReference type="AlphaFoldDB" id="A0A2S7T1C9"/>
<reference evidence="1 2" key="1">
    <citation type="submission" date="2018-01" db="EMBL/GenBank/DDBJ databases">
        <title>A novel member of the phylum Bacteroidetes isolated from glacier ice.</title>
        <authorList>
            <person name="Liu Q."/>
            <person name="Xin Y.-H."/>
        </authorList>
    </citation>
    <scope>NUCLEOTIDE SEQUENCE [LARGE SCALE GENOMIC DNA]</scope>
    <source>
        <strain evidence="1 2">RB1R16</strain>
    </source>
</reference>
<protein>
    <submittedName>
        <fullName evidence="1">Uncharacterized protein</fullName>
    </submittedName>
</protein>
<sequence length="228" mass="26325">MFASSQSKDGKDVLKNILAGLKDVSRIKYDYTVSFIFPDNSKQKLNGHVYVDNNRHELYNDNDLQTIIYTDKWSYQADHTEKEIAIRNNEKHLSKEYRHEMEKQMFQNNALSVFLDSVVMKRALMKSYKKSNDTINIELSFPANYAIRSIQLGYDEGHKKLFRYSMVTFFPEQGSAPGNKQGTTNTIACSHFSDADASVEYGIDNFFVVNNSKLTLKKYNSYKLSSKL</sequence>
<comment type="caution">
    <text evidence="1">The sequence shown here is derived from an EMBL/GenBank/DDBJ whole genome shotgun (WGS) entry which is preliminary data.</text>
</comment>
<dbReference type="Proteomes" id="UP000239872">
    <property type="component" value="Unassembled WGS sequence"/>
</dbReference>
<proteinExistence type="predicted"/>